<protein>
    <submittedName>
        <fullName evidence="1">3483_t:CDS:1</fullName>
    </submittedName>
</protein>
<evidence type="ECO:0000313" key="1">
    <source>
        <dbReference type="EMBL" id="CAG8706457.1"/>
    </source>
</evidence>
<dbReference type="EMBL" id="CAJVPU010028250">
    <property type="protein sequence ID" value="CAG8706457.1"/>
    <property type="molecule type" value="Genomic_DNA"/>
</dbReference>
<evidence type="ECO:0000313" key="2">
    <source>
        <dbReference type="Proteomes" id="UP000789702"/>
    </source>
</evidence>
<keyword evidence="2" id="KW-1185">Reference proteome</keyword>
<name>A0ACA9PE95_9GLOM</name>
<feature type="non-terminal residue" evidence="1">
    <location>
        <position position="1"/>
    </location>
</feature>
<dbReference type="Proteomes" id="UP000789702">
    <property type="component" value="Unassembled WGS sequence"/>
</dbReference>
<proteinExistence type="predicted"/>
<comment type="caution">
    <text evidence="1">The sequence shown here is derived from an EMBL/GenBank/DDBJ whole genome shotgun (WGS) entry which is preliminary data.</text>
</comment>
<reference evidence="1" key="1">
    <citation type="submission" date="2021-06" db="EMBL/GenBank/DDBJ databases">
        <authorList>
            <person name="Kallberg Y."/>
            <person name="Tangrot J."/>
            <person name="Rosling A."/>
        </authorList>
    </citation>
    <scope>NUCLEOTIDE SEQUENCE</scope>
    <source>
        <strain evidence="1">IL203A</strain>
    </source>
</reference>
<gene>
    <name evidence="1" type="ORF">DHETER_LOCUS12021</name>
</gene>
<organism evidence="1 2">
    <name type="scientific">Dentiscutata heterogama</name>
    <dbReference type="NCBI Taxonomy" id="1316150"/>
    <lineage>
        <taxon>Eukaryota</taxon>
        <taxon>Fungi</taxon>
        <taxon>Fungi incertae sedis</taxon>
        <taxon>Mucoromycota</taxon>
        <taxon>Glomeromycotina</taxon>
        <taxon>Glomeromycetes</taxon>
        <taxon>Diversisporales</taxon>
        <taxon>Gigasporaceae</taxon>
        <taxon>Dentiscutata</taxon>
    </lineage>
</organism>
<sequence>KGLFLTWSEKQKEKSIQQNELTTDKNVKNDIANNEINTVEVITFE</sequence>
<accession>A0ACA9PE95</accession>